<evidence type="ECO:0000313" key="8">
    <source>
        <dbReference type="Proteomes" id="UP000198855"/>
    </source>
</evidence>
<dbReference type="GO" id="GO:0016020">
    <property type="term" value="C:membrane"/>
    <property type="evidence" value="ECO:0007669"/>
    <property type="project" value="UniProtKB-SubCell"/>
</dbReference>
<dbReference type="GO" id="GO:0022857">
    <property type="term" value="F:transmembrane transporter activity"/>
    <property type="evidence" value="ECO:0007669"/>
    <property type="project" value="InterPro"/>
</dbReference>
<keyword evidence="8" id="KW-1185">Reference proteome</keyword>
<name>A0A1I2G0A5_9BACL</name>
<dbReference type="EMBL" id="FOMT01000005">
    <property type="protein sequence ID" value="SFF10410.1"/>
    <property type="molecule type" value="Genomic_DNA"/>
</dbReference>
<feature type="transmembrane region" description="Helical" evidence="6">
    <location>
        <begin position="296"/>
        <end position="329"/>
    </location>
</feature>
<feature type="transmembrane region" description="Helical" evidence="6">
    <location>
        <begin position="100"/>
        <end position="120"/>
    </location>
</feature>
<dbReference type="PANTHER" id="PTHR45649">
    <property type="entry name" value="AMINO-ACID PERMEASE BAT1"/>
    <property type="match status" value="1"/>
</dbReference>
<protein>
    <submittedName>
        <fullName evidence="7">Amino acid transporter</fullName>
    </submittedName>
</protein>
<dbReference type="Pfam" id="PF13520">
    <property type="entry name" value="AA_permease_2"/>
    <property type="match status" value="1"/>
</dbReference>
<dbReference type="PANTHER" id="PTHR45649:SF26">
    <property type="entry name" value="OS04G0435100 PROTEIN"/>
    <property type="match status" value="1"/>
</dbReference>
<sequence>MLAVWIGLLLFAFVCGCALLLTARAQHRIRASRHISMTAYGSYAQAQQDKHDLNLFGLAQQLRRRLGAAASFGLSFQSLGLIGAVFLFAGPALQKGGPSVVSIGLPILALFGILVSASLAEMSSAVPTAGGVYHWASALGTRRWGWYAGWFHLAGHLAMMALMNGACAFIIDKMLSAWFIYSSSWLTTGILLGIITVTQVLVNLWGTGRTGALQEAGILLHAAVLAAIIGGIFIAFGQSVYSPKLLYTFQNASLDGHVTPWAFIAGVLVLQKLFLGMDGAAQASEETSDPRLRVPWAIYLSSVYTMIGGFVLFMCLTLVLPAIVGTALFSSSDSLLAAAALDGWQGNSLILAVIAAAIWGSGNSEMLICSRAVFCMARDQALPFSRALSQVSREQQSPIAAVITTAVFSVILFGAGRMVDGGEAGVSSLLGFAVLCLQLAYVIPIWIKLRLRGRHRLLEDAPWNLGSYSTVVNWTALVWLILSGALAVFALGRWGAVGVAILLIIVMVMDRKYRKQHLAKLQSRLKRPKGEIIRIERKFHLH</sequence>
<organism evidence="7 8">
    <name type="scientific">Paenibacillus catalpae</name>
    <dbReference type="NCBI Taxonomy" id="1045775"/>
    <lineage>
        <taxon>Bacteria</taxon>
        <taxon>Bacillati</taxon>
        <taxon>Bacillota</taxon>
        <taxon>Bacilli</taxon>
        <taxon>Bacillales</taxon>
        <taxon>Paenibacillaceae</taxon>
        <taxon>Paenibacillus</taxon>
    </lineage>
</organism>
<comment type="subcellular location">
    <subcellularLocation>
        <location evidence="1">Membrane</location>
        <topology evidence="1">Multi-pass membrane protein</topology>
    </subcellularLocation>
</comment>
<evidence type="ECO:0000256" key="2">
    <source>
        <dbReference type="ARBA" id="ARBA00022448"/>
    </source>
</evidence>
<feature type="transmembrane region" description="Helical" evidence="6">
    <location>
        <begin position="66"/>
        <end position="88"/>
    </location>
</feature>
<keyword evidence="5 6" id="KW-0472">Membrane</keyword>
<feature type="transmembrane region" description="Helical" evidence="6">
    <location>
        <begin position="428"/>
        <end position="449"/>
    </location>
</feature>
<evidence type="ECO:0000256" key="3">
    <source>
        <dbReference type="ARBA" id="ARBA00022692"/>
    </source>
</evidence>
<dbReference type="PIRSF" id="PIRSF006060">
    <property type="entry name" value="AA_transporter"/>
    <property type="match status" value="1"/>
</dbReference>
<dbReference type="Gene3D" id="1.20.1740.10">
    <property type="entry name" value="Amino acid/polyamine transporter I"/>
    <property type="match status" value="1"/>
</dbReference>
<evidence type="ECO:0000256" key="6">
    <source>
        <dbReference type="SAM" id="Phobius"/>
    </source>
</evidence>
<feature type="transmembrane region" description="Helical" evidence="6">
    <location>
        <begin position="183"/>
        <end position="206"/>
    </location>
</feature>
<evidence type="ECO:0000256" key="4">
    <source>
        <dbReference type="ARBA" id="ARBA00022989"/>
    </source>
</evidence>
<dbReference type="STRING" id="1045775.SAMN05216378_5131"/>
<dbReference type="Proteomes" id="UP000198855">
    <property type="component" value="Unassembled WGS sequence"/>
</dbReference>
<reference evidence="8" key="1">
    <citation type="submission" date="2016-10" db="EMBL/GenBank/DDBJ databases">
        <authorList>
            <person name="Varghese N."/>
            <person name="Submissions S."/>
        </authorList>
    </citation>
    <scope>NUCLEOTIDE SEQUENCE [LARGE SCALE GENOMIC DNA]</scope>
    <source>
        <strain evidence="8">CGMCC 1.10784</strain>
    </source>
</reference>
<evidence type="ECO:0000313" key="7">
    <source>
        <dbReference type="EMBL" id="SFF10410.1"/>
    </source>
</evidence>
<keyword evidence="3 6" id="KW-0812">Transmembrane</keyword>
<evidence type="ECO:0000256" key="1">
    <source>
        <dbReference type="ARBA" id="ARBA00004141"/>
    </source>
</evidence>
<accession>A0A1I2G0A5</accession>
<feature type="transmembrane region" description="Helical" evidence="6">
    <location>
        <begin position="398"/>
        <end position="416"/>
    </location>
</feature>
<feature type="transmembrane region" description="Helical" evidence="6">
    <location>
        <begin position="258"/>
        <end position="275"/>
    </location>
</feature>
<dbReference type="AlphaFoldDB" id="A0A1I2G0A5"/>
<feature type="transmembrane region" description="Helical" evidence="6">
    <location>
        <begin position="218"/>
        <end position="238"/>
    </location>
</feature>
<feature type="transmembrane region" description="Helical" evidence="6">
    <location>
        <begin position="461"/>
        <end position="482"/>
    </location>
</feature>
<feature type="transmembrane region" description="Helical" evidence="6">
    <location>
        <begin position="150"/>
        <end position="171"/>
    </location>
</feature>
<feature type="transmembrane region" description="Helical" evidence="6">
    <location>
        <begin position="6"/>
        <end position="23"/>
    </location>
</feature>
<keyword evidence="2" id="KW-0813">Transport</keyword>
<gene>
    <name evidence="7" type="ORF">SAMN05216378_5131</name>
</gene>
<keyword evidence="4 6" id="KW-1133">Transmembrane helix</keyword>
<feature type="transmembrane region" description="Helical" evidence="6">
    <location>
        <begin position="488"/>
        <end position="508"/>
    </location>
</feature>
<evidence type="ECO:0000256" key="5">
    <source>
        <dbReference type="ARBA" id="ARBA00023136"/>
    </source>
</evidence>
<proteinExistence type="predicted"/>
<feature type="transmembrane region" description="Helical" evidence="6">
    <location>
        <begin position="349"/>
        <end position="377"/>
    </location>
</feature>
<dbReference type="InterPro" id="IPR002293">
    <property type="entry name" value="AA/rel_permease1"/>
</dbReference>